<dbReference type="Gene3D" id="3.40.640.10">
    <property type="entry name" value="Type I PLP-dependent aspartate aminotransferase-like (Major domain)"/>
    <property type="match status" value="1"/>
</dbReference>
<dbReference type="EMBL" id="CP031229">
    <property type="protein sequence ID" value="AXH97194.1"/>
    <property type="molecule type" value="Genomic_DNA"/>
</dbReference>
<gene>
    <name evidence="4" type="ORF">DV701_14670</name>
</gene>
<dbReference type="GO" id="GO:0030170">
    <property type="term" value="F:pyridoxal phosphate binding"/>
    <property type="evidence" value="ECO:0007669"/>
    <property type="project" value="TreeGrafter"/>
</dbReference>
<dbReference type="Pfam" id="PF01041">
    <property type="entry name" value="DegT_DnrJ_EryC1"/>
    <property type="match status" value="2"/>
</dbReference>
<keyword evidence="4" id="KW-0808">Transferase</keyword>
<dbReference type="PANTHER" id="PTHR30244">
    <property type="entry name" value="TRANSAMINASE"/>
    <property type="match status" value="1"/>
</dbReference>
<evidence type="ECO:0000256" key="1">
    <source>
        <dbReference type="ARBA" id="ARBA00001933"/>
    </source>
</evidence>
<feature type="region of interest" description="Disordered" evidence="3">
    <location>
        <begin position="1"/>
        <end position="39"/>
    </location>
</feature>
<keyword evidence="5" id="KW-1185">Reference proteome</keyword>
<evidence type="ECO:0000313" key="4">
    <source>
        <dbReference type="EMBL" id="AXH97194.1"/>
    </source>
</evidence>
<evidence type="ECO:0000256" key="2">
    <source>
        <dbReference type="RuleBase" id="RU004508"/>
    </source>
</evidence>
<feature type="compositionally biased region" description="Basic and acidic residues" evidence="3">
    <location>
        <begin position="28"/>
        <end position="39"/>
    </location>
</feature>
<dbReference type="Proteomes" id="UP000253790">
    <property type="component" value="Chromosome"/>
</dbReference>
<dbReference type="OrthoDB" id="3181046at2"/>
<dbReference type="InterPro" id="IPR015422">
    <property type="entry name" value="PyrdxlP-dep_Trfase_small"/>
</dbReference>
<dbReference type="GO" id="GO:0000271">
    <property type="term" value="P:polysaccharide biosynthetic process"/>
    <property type="evidence" value="ECO:0007669"/>
    <property type="project" value="TreeGrafter"/>
</dbReference>
<dbReference type="InterPro" id="IPR000653">
    <property type="entry name" value="DegT/StrS_aminotransferase"/>
</dbReference>
<name>A0A345NQ86_9MICO</name>
<keyword evidence="4" id="KW-0032">Aminotransferase</keyword>
<dbReference type="AlphaFoldDB" id="A0A345NQ86"/>
<dbReference type="InterPro" id="IPR015424">
    <property type="entry name" value="PyrdxlP-dep_Trfase"/>
</dbReference>
<evidence type="ECO:0000313" key="5">
    <source>
        <dbReference type="Proteomes" id="UP000253790"/>
    </source>
</evidence>
<comment type="cofactor">
    <cofactor evidence="1">
        <name>pyridoxal 5'-phosphate</name>
        <dbReference type="ChEBI" id="CHEBI:597326"/>
    </cofactor>
</comment>
<comment type="similarity">
    <text evidence="2">Belongs to the DegT/DnrJ/EryC1 family.</text>
</comment>
<dbReference type="Gene3D" id="3.90.1150.10">
    <property type="entry name" value="Aspartate Aminotransferase, domain 1"/>
    <property type="match status" value="1"/>
</dbReference>
<sequence length="422" mass="43610">MAITLRPVGAPTGPGAPTLGAVSAPTSDDGRDGARHDGDPAALRRALAGLSGTDPADWHLVGKVQHALLVVLRAVARQSGPGEAVVQPFAPVSALAPVVSAGLRPSWADVDRDTLSMDPATVPRALTPTTRALVARHTFGPAAPLARLRGFLPQDVLLVEDSSHCLGHLARGEDGEPVADVSVHDLGHALTLPTRSGAAVWVDPALRGGPWHRVLSAALATLPPAGRRKAVAGAVGAPVLRAARRLGAAGSRALTLAASTGLLDLALLPSERAGRVAGEPTLLPTAVLEETLHHLPRTEEWTAHRRSTAAVYRDGLAGLTGITVPRLLEDPKLALVRYPVLLDGPDRAGAVVAALRSEGVPADRWYSPTLFPGPTDPAAFSYDPSGSPVAEDVSRRVVTLQTAPFVTAGAAARAVQVVRSHL</sequence>
<dbReference type="PANTHER" id="PTHR30244:SF34">
    <property type="entry name" value="DTDP-4-AMINO-4,6-DIDEOXYGALACTOSE TRANSAMINASE"/>
    <property type="match status" value="1"/>
</dbReference>
<reference evidence="4 5" key="1">
    <citation type="submission" date="2018-07" db="EMBL/GenBank/DDBJ databases">
        <title>Complete genome sequencing of Ornithinimicrobium sp. AMA3305.</title>
        <authorList>
            <person name="Bae J.-W."/>
        </authorList>
    </citation>
    <scope>NUCLEOTIDE SEQUENCE [LARGE SCALE GENOMIC DNA]</scope>
    <source>
        <strain evidence="4 5">AMA3305</strain>
    </source>
</reference>
<evidence type="ECO:0000256" key="3">
    <source>
        <dbReference type="SAM" id="MobiDB-lite"/>
    </source>
</evidence>
<dbReference type="GO" id="GO:0008483">
    <property type="term" value="F:transaminase activity"/>
    <property type="evidence" value="ECO:0007669"/>
    <property type="project" value="UniProtKB-KW"/>
</dbReference>
<accession>A0A345NQ86</accession>
<feature type="compositionally biased region" description="Low complexity" evidence="3">
    <location>
        <begin position="7"/>
        <end position="22"/>
    </location>
</feature>
<proteinExistence type="inferred from homology"/>
<keyword evidence="2" id="KW-0663">Pyridoxal phosphate</keyword>
<dbReference type="InterPro" id="IPR015421">
    <property type="entry name" value="PyrdxlP-dep_Trfase_major"/>
</dbReference>
<dbReference type="SUPFAM" id="SSF53383">
    <property type="entry name" value="PLP-dependent transferases"/>
    <property type="match status" value="1"/>
</dbReference>
<organism evidence="4 5">
    <name type="scientific">Ornithinimicrobium avium</name>
    <dbReference type="NCBI Taxonomy" id="2283195"/>
    <lineage>
        <taxon>Bacteria</taxon>
        <taxon>Bacillati</taxon>
        <taxon>Actinomycetota</taxon>
        <taxon>Actinomycetes</taxon>
        <taxon>Micrococcales</taxon>
        <taxon>Ornithinimicrobiaceae</taxon>
        <taxon>Ornithinimicrobium</taxon>
    </lineage>
</organism>
<dbReference type="KEGG" id="orn:DV701_14670"/>
<protein>
    <submittedName>
        <fullName evidence="4">DegT/DnrJ/EryC1/StrS aminotransferase family protein</fullName>
    </submittedName>
</protein>